<sequence>MAPGGTKSSKPIFKTSSPFTETKWPEIPPEHQEVILELLCNLLEPIGTHRQNTHASVGKKRKRASTKHPDSTTEPSPPPPDISKHILVGLNSCTQHLSRLAADRAPANLAPQQSGAKSNAADVVPNAQTPLSILILPHPNPSSSLAHAHLPTLVYLSSLPSASSQPSLPPAPATSSPHQPEPQPTRLIPLRTTSESPLASALHIPRVSAIGILEGAPGADALVEYVRSNVGVVECKWVEESLAAEWKGVKTSVQMG</sequence>
<dbReference type="PANTHER" id="PTHR28272:SF1">
    <property type="entry name" value="RIBONUCLEASES P_MRP PROTEIN SUBUNIT POP3"/>
    <property type="match status" value="1"/>
</dbReference>
<evidence type="ECO:0000313" key="2">
    <source>
        <dbReference type="EMBL" id="KAF2652192.1"/>
    </source>
</evidence>
<dbReference type="Proteomes" id="UP000799324">
    <property type="component" value="Unassembled WGS sequence"/>
</dbReference>
<evidence type="ECO:0000256" key="1">
    <source>
        <dbReference type="SAM" id="MobiDB-lite"/>
    </source>
</evidence>
<dbReference type="OrthoDB" id="20109at2759"/>
<keyword evidence="3" id="KW-1185">Reference proteome</keyword>
<accession>A0A6A6SX61</accession>
<dbReference type="GO" id="GO:0005829">
    <property type="term" value="C:cytosol"/>
    <property type="evidence" value="ECO:0007669"/>
    <property type="project" value="TreeGrafter"/>
</dbReference>
<protein>
    <submittedName>
        <fullName evidence="2">Uncharacterized protein</fullName>
    </submittedName>
</protein>
<dbReference type="GO" id="GO:0034965">
    <property type="term" value="P:intronic box C/D snoRNA processing"/>
    <property type="evidence" value="ECO:0007669"/>
    <property type="project" value="TreeGrafter"/>
</dbReference>
<organism evidence="2 3">
    <name type="scientific">Lophiostoma macrostomum CBS 122681</name>
    <dbReference type="NCBI Taxonomy" id="1314788"/>
    <lineage>
        <taxon>Eukaryota</taxon>
        <taxon>Fungi</taxon>
        <taxon>Dikarya</taxon>
        <taxon>Ascomycota</taxon>
        <taxon>Pezizomycotina</taxon>
        <taxon>Dothideomycetes</taxon>
        <taxon>Pleosporomycetidae</taxon>
        <taxon>Pleosporales</taxon>
        <taxon>Lophiostomataceae</taxon>
        <taxon>Lophiostoma</taxon>
    </lineage>
</organism>
<gene>
    <name evidence="2" type="ORF">K491DRAFT_636196</name>
</gene>
<dbReference type="GO" id="GO:0000172">
    <property type="term" value="C:ribonuclease MRP complex"/>
    <property type="evidence" value="ECO:0007669"/>
    <property type="project" value="TreeGrafter"/>
</dbReference>
<dbReference type="GO" id="GO:0000171">
    <property type="term" value="F:ribonuclease MRP activity"/>
    <property type="evidence" value="ECO:0007669"/>
    <property type="project" value="TreeGrafter"/>
</dbReference>
<feature type="compositionally biased region" description="Polar residues" evidence="1">
    <location>
        <begin position="1"/>
        <end position="20"/>
    </location>
</feature>
<reference evidence="2" key="1">
    <citation type="journal article" date="2020" name="Stud. Mycol.">
        <title>101 Dothideomycetes genomes: a test case for predicting lifestyles and emergence of pathogens.</title>
        <authorList>
            <person name="Haridas S."/>
            <person name="Albert R."/>
            <person name="Binder M."/>
            <person name="Bloem J."/>
            <person name="Labutti K."/>
            <person name="Salamov A."/>
            <person name="Andreopoulos B."/>
            <person name="Baker S."/>
            <person name="Barry K."/>
            <person name="Bills G."/>
            <person name="Bluhm B."/>
            <person name="Cannon C."/>
            <person name="Castanera R."/>
            <person name="Culley D."/>
            <person name="Daum C."/>
            <person name="Ezra D."/>
            <person name="Gonzalez J."/>
            <person name="Henrissat B."/>
            <person name="Kuo A."/>
            <person name="Liang C."/>
            <person name="Lipzen A."/>
            <person name="Lutzoni F."/>
            <person name="Magnuson J."/>
            <person name="Mondo S."/>
            <person name="Nolan M."/>
            <person name="Ohm R."/>
            <person name="Pangilinan J."/>
            <person name="Park H.-J."/>
            <person name="Ramirez L."/>
            <person name="Alfaro M."/>
            <person name="Sun H."/>
            <person name="Tritt A."/>
            <person name="Yoshinaga Y."/>
            <person name="Zwiers L.-H."/>
            <person name="Turgeon B."/>
            <person name="Goodwin S."/>
            <person name="Spatafora J."/>
            <person name="Crous P."/>
            <person name="Grigoriev I."/>
        </authorList>
    </citation>
    <scope>NUCLEOTIDE SEQUENCE</scope>
    <source>
        <strain evidence="2">CBS 122681</strain>
    </source>
</reference>
<dbReference type="GO" id="GO:0006364">
    <property type="term" value="P:rRNA processing"/>
    <property type="evidence" value="ECO:0007669"/>
    <property type="project" value="InterPro"/>
</dbReference>
<dbReference type="GO" id="GO:0008033">
    <property type="term" value="P:tRNA processing"/>
    <property type="evidence" value="ECO:0007669"/>
    <property type="project" value="InterPro"/>
</dbReference>
<feature type="compositionally biased region" description="Basic residues" evidence="1">
    <location>
        <begin position="57"/>
        <end position="66"/>
    </location>
</feature>
<dbReference type="EMBL" id="MU004408">
    <property type="protein sequence ID" value="KAF2652192.1"/>
    <property type="molecule type" value="Genomic_DNA"/>
</dbReference>
<evidence type="ECO:0000313" key="3">
    <source>
        <dbReference type="Proteomes" id="UP000799324"/>
    </source>
</evidence>
<dbReference type="GO" id="GO:0005655">
    <property type="term" value="C:nucleolar ribonuclease P complex"/>
    <property type="evidence" value="ECO:0007669"/>
    <property type="project" value="TreeGrafter"/>
</dbReference>
<feature type="region of interest" description="Disordered" evidence="1">
    <location>
        <begin position="1"/>
        <end position="26"/>
    </location>
</feature>
<feature type="region of interest" description="Disordered" evidence="1">
    <location>
        <begin position="161"/>
        <end position="187"/>
    </location>
</feature>
<dbReference type="AlphaFoldDB" id="A0A6A6SX61"/>
<name>A0A6A6SX61_9PLEO</name>
<proteinExistence type="predicted"/>
<dbReference type="GO" id="GO:0004526">
    <property type="term" value="F:ribonuclease P activity"/>
    <property type="evidence" value="ECO:0007669"/>
    <property type="project" value="TreeGrafter"/>
</dbReference>
<dbReference type="InterPro" id="IPR013241">
    <property type="entry name" value="RNase_P_Pop3"/>
</dbReference>
<dbReference type="PANTHER" id="PTHR28272">
    <property type="entry name" value="RIBONUCLEASES P/MRP PROTEIN SUBUNIT POP3"/>
    <property type="match status" value="1"/>
</dbReference>
<feature type="region of interest" description="Disordered" evidence="1">
    <location>
        <begin position="50"/>
        <end position="82"/>
    </location>
</feature>